<feature type="transmembrane region" description="Helical" evidence="1">
    <location>
        <begin position="74"/>
        <end position="100"/>
    </location>
</feature>
<dbReference type="Proteomes" id="UP000182740">
    <property type="component" value="Unassembled WGS sequence"/>
</dbReference>
<protein>
    <submittedName>
        <fullName evidence="2">Uncharacterized protein</fullName>
    </submittedName>
</protein>
<evidence type="ECO:0000313" key="2">
    <source>
        <dbReference type="EMBL" id="SFW62262.1"/>
    </source>
</evidence>
<accession>A0A1K1QSJ7</accession>
<sequence>MTDRPRWRFFAWFAVLAAAHLAVQGWTDTTAVGLPVGFAATLVLVFVRRLPWWVTGQERPGRVRRVRPRRRSTLGWRLLARTVTVWVAAACAVGGEVAAVVFDGGWLPWLVPVPGVLVVLAAVGWRSDVAAVARCLTSDVWTPIPAAAFDVRPGEPVDGWAVLPNDVRIRFHLPVTPPDVAAELAGRRRLWLAGWPSEQLVVGLPDGDSYAVGAVGHRRGGGKNTVTGGAGRR</sequence>
<feature type="transmembrane region" description="Helical" evidence="1">
    <location>
        <begin position="106"/>
        <end position="125"/>
    </location>
</feature>
<organism evidence="2 3">
    <name type="scientific">Amycolatopsis australiensis</name>
    <dbReference type="NCBI Taxonomy" id="546364"/>
    <lineage>
        <taxon>Bacteria</taxon>
        <taxon>Bacillati</taxon>
        <taxon>Actinomycetota</taxon>
        <taxon>Actinomycetes</taxon>
        <taxon>Pseudonocardiales</taxon>
        <taxon>Pseudonocardiaceae</taxon>
        <taxon>Amycolatopsis</taxon>
    </lineage>
</organism>
<reference evidence="3" key="1">
    <citation type="submission" date="2016-11" db="EMBL/GenBank/DDBJ databases">
        <authorList>
            <person name="Varghese N."/>
            <person name="Submissions S."/>
        </authorList>
    </citation>
    <scope>NUCLEOTIDE SEQUENCE [LARGE SCALE GENOMIC DNA]</scope>
    <source>
        <strain evidence="3">DSM 44671</strain>
    </source>
</reference>
<dbReference type="AlphaFoldDB" id="A0A1K1QSJ7"/>
<dbReference type="STRING" id="546364.SAMN04489730_2106"/>
<keyword evidence="3" id="KW-1185">Reference proteome</keyword>
<dbReference type="EMBL" id="FPJG01000006">
    <property type="protein sequence ID" value="SFW62262.1"/>
    <property type="molecule type" value="Genomic_DNA"/>
</dbReference>
<keyword evidence="1" id="KW-0472">Membrane</keyword>
<evidence type="ECO:0000313" key="3">
    <source>
        <dbReference type="Proteomes" id="UP000182740"/>
    </source>
</evidence>
<dbReference type="RefSeq" id="WP_084743193.1">
    <property type="nucleotide sequence ID" value="NZ_FPJG01000006.1"/>
</dbReference>
<gene>
    <name evidence="2" type="ORF">SAMN04489730_2106</name>
</gene>
<name>A0A1K1QSJ7_9PSEU</name>
<evidence type="ECO:0000256" key="1">
    <source>
        <dbReference type="SAM" id="Phobius"/>
    </source>
</evidence>
<feature type="transmembrane region" description="Helical" evidence="1">
    <location>
        <begin position="35"/>
        <end position="54"/>
    </location>
</feature>
<proteinExistence type="predicted"/>
<keyword evidence="1" id="KW-0812">Transmembrane</keyword>
<keyword evidence="1" id="KW-1133">Transmembrane helix</keyword>